<evidence type="ECO:0000256" key="2">
    <source>
        <dbReference type="ARBA" id="ARBA00023015"/>
    </source>
</evidence>
<dbReference type="Gene3D" id="1.10.10.10">
    <property type="entry name" value="Winged helix-like DNA-binding domain superfamily/Winged helix DNA-binding domain"/>
    <property type="match status" value="1"/>
</dbReference>
<dbReference type="FunFam" id="1.10.10.10:FF:000001">
    <property type="entry name" value="LysR family transcriptional regulator"/>
    <property type="match status" value="1"/>
</dbReference>
<evidence type="ECO:0000256" key="4">
    <source>
        <dbReference type="ARBA" id="ARBA00023163"/>
    </source>
</evidence>
<dbReference type="PROSITE" id="PS50931">
    <property type="entry name" value="HTH_LYSR"/>
    <property type="match status" value="1"/>
</dbReference>
<dbReference type="Gene3D" id="3.40.190.290">
    <property type="match status" value="1"/>
</dbReference>
<dbReference type="SUPFAM" id="SSF46785">
    <property type="entry name" value="Winged helix' DNA-binding domain"/>
    <property type="match status" value="1"/>
</dbReference>
<dbReference type="GO" id="GO:0003700">
    <property type="term" value="F:DNA-binding transcription factor activity"/>
    <property type="evidence" value="ECO:0007669"/>
    <property type="project" value="InterPro"/>
</dbReference>
<feature type="domain" description="HTH lysR-type" evidence="5">
    <location>
        <begin position="1"/>
        <end position="59"/>
    </location>
</feature>
<keyword evidence="2" id="KW-0805">Transcription regulation</keyword>
<dbReference type="InterPro" id="IPR005119">
    <property type="entry name" value="LysR_subst-bd"/>
</dbReference>
<dbReference type="InterPro" id="IPR036390">
    <property type="entry name" value="WH_DNA-bd_sf"/>
</dbReference>
<protein>
    <submittedName>
        <fullName evidence="6">LysR family transcriptional regulator</fullName>
    </submittedName>
</protein>
<comment type="similarity">
    <text evidence="1">Belongs to the LysR transcriptional regulatory family.</text>
</comment>
<dbReference type="InterPro" id="IPR036388">
    <property type="entry name" value="WH-like_DNA-bd_sf"/>
</dbReference>
<dbReference type="RefSeq" id="WP_112137098.1">
    <property type="nucleotide sequence ID" value="NZ_CP016181.1"/>
</dbReference>
<dbReference type="AlphaFoldDB" id="A0A2Z4PR37"/>
<dbReference type="FunFam" id="3.40.190.290:FF:000001">
    <property type="entry name" value="Transcriptional regulator, LysR family"/>
    <property type="match status" value="1"/>
</dbReference>
<evidence type="ECO:0000313" key="7">
    <source>
        <dbReference type="Proteomes" id="UP000249898"/>
    </source>
</evidence>
<dbReference type="PANTHER" id="PTHR30537">
    <property type="entry name" value="HTH-TYPE TRANSCRIPTIONAL REGULATOR"/>
    <property type="match status" value="1"/>
</dbReference>
<dbReference type="InterPro" id="IPR058163">
    <property type="entry name" value="LysR-type_TF_proteobact-type"/>
</dbReference>
<gene>
    <name evidence="6" type="ORF">A8139_07835</name>
</gene>
<evidence type="ECO:0000259" key="5">
    <source>
        <dbReference type="PROSITE" id="PS50931"/>
    </source>
</evidence>
<organism evidence="6 7">
    <name type="scientific">Marinomonas primoryensis</name>
    <dbReference type="NCBI Taxonomy" id="178399"/>
    <lineage>
        <taxon>Bacteria</taxon>
        <taxon>Pseudomonadati</taxon>
        <taxon>Pseudomonadota</taxon>
        <taxon>Gammaproteobacteria</taxon>
        <taxon>Oceanospirillales</taxon>
        <taxon>Oceanospirillaceae</taxon>
        <taxon>Marinomonas</taxon>
    </lineage>
</organism>
<accession>A0A2Z4PR37</accession>
<sequence length="299" mass="33553">MDKLQAMRVFCRVHEAESFKLASDSLGISRPMVTRYVNFIEEELGTKLLQRNTRNISVTYAGRKYYQHCVAILDAIDEAESDIGELTQKPKGLLRVSVPMDFGLSHLVPLLGCFGRLYPNIELDIDFSDKRVDMTESGIDLAIRGGDLGGDQFVARPLCDFKGFVCASPDYILEHGELECLEDLDNHTCLSYGNSLVPNRWSLTDGEGISRVVSISGSISANNGSALTRFALAGLGIIYQPDFLVAKYIKSGELVNMLPNYKGYELCFYAIYPQRKLMPRKTRLLLDFLQERLANTTFY</sequence>
<keyword evidence="4" id="KW-0804">Transcription</keyword>
<evidence type="ECO:0000313" key="6">
    <source>
        <dbReference type="EMBL" id="AWX99919.1"/>
    </source>
</evidence>
<proteinExistence type="inferred from homology"/>
<dbReference type="EMBL" id="CP016181">
    <property type="protein sequence ID" value="AWX99919.1"/>
    <property type="molecule type" value="Genomic_DNA"/>
</dbReference>
<evidence type="ECO:0000256" key="1">
    <source>
        <dbReference type="ARBA" id="ARBA00009437"/>
    </source>
</evidence>
<dbReference type="Proteomes" id="UP000249898">
    <property type="component" value="Chromosome"/>
</dbReference>
<evidence type="ECO:0000256" key="3">
    <source>
        <dbReference type="ARBA" id="ARBA00023125"/>
    </source>
</evidence>
<reference evidence="6 7" key="1">
    <citation type="submission" date="2016-06" db="EMBL/GenBank/DDBJ databases">
        <title>The sequenced genome of the ice-adhering bacterium Marinomonas primoryensis, from Antarctica.</title>
        <authorList>
            <person name="Graham L."/>
            <person name="Vance T.D.R."/>
            <person name="Davies P.L."/>
        </authorList>
    </citation>
    <scope>NUCLEOTIDE SEQUENCE [LARGE SCALE GENOMIC DNA]</scope>
    <source>
        <strain evidence="6 7">AceL</strain>
    </source>
</reference>
<dbReference type="GO" id="GO:0006351">
    <property type="term" value="P:DNA-templated transcription"/>
    <property type="evidence" value="ECO:0007669"/>
    <property type="project" value="TreeGrafter"/>
</dbReference>
<dbReference type="Pfam" id="PF00126">
    <property type="entry name" value="HTH_1"/>
    <property type="match status" value="1"/>
</dbReference>
<dbReference type="PANTHER" id="PTHR30537:SF5">
    <property type="entry name" value="HTH-TYPE TRANSCRIPTIONAL ACTIVATOR TTDR-RELATED"/>
    <property type="match status" value="1"/>
</dbReference>
<keyword evidence="3" id="KW-0238">DNA-binding</keyword>
<dbReference type="GO" id="GO:0043565">
    <property type="term" value="F:sequence-specific DNA binding"/>
    <property type="evidence" value="ECO:0007669"/>
    <property type="project" value="TreeGrafter"/>
</dbReference>
<dbReference type="OrthoDB" id="9815676at2"/>
<name>A0A2Z4PR37_9GAMM</name>
<dbReference type="CDD" id="cd08422">
    <property type="entry name" value="PBP2_CrgA_like"/>
    <property type="match status" value="1"/>
</dbReference>
<dbReference type="Pfam" id="PF03466">
    <property type="entry name" value="LysR_substrate"/>
    <property type="match status" value="1"/>
</dbReference>
<dbReference type="SUPFAM" id="SSF53850">
    <property type="entry name" value="Periplasmic binding protein-like II"/>
    <property type="match status" value="1"/>
</dbReference>
<dbReference type="InterPro" id="IPR000847">
    <property type="entry name" value="LysR_HTH_N"/>
</dbReference>